<protein>
    <submittedName>
        <fullName evidence="2">Uncharacterized protein</fullName>
    </submittedName>
</protein>
<feature type="compositionally biased region" description="Basic and acidic residues" evidence="1">
    <location>
        <begin position="547"/>
        <end position="569"/>
    </location>
</feature>
<feature type="region of interest" description="Disordered" evidence="1">
    <location>
        <begin position="547"/>
        <end position="585"/>
    </location>
</feature>
<organism evidence="2">
    <name type="scientific">Tanacetum cinerariifolium</name>
    <name type="common">Dalmatian daisy</name>
    <name type="synonym">Chrysanthemum cinerariifolium</name>
    <dbReference type="NCBI Taxonomy" id="118510"/>
    <lineage>
        <taxon>Eukaryota</taxon>
        <taxon>Viridiplantae</taxon>
        <taxon>Streptophyta</taxon>
        <taxon>Embryophyta</taxon>
        <taxon>Tracheophyta</taxon>
        <taxon>Spermatophyta</taxon>
        <taxon>Magnoliopsida</taxon>
        <taxon>eudicotyledons</taxon>
        <taxon>Gunneridae</taxon>
        <taxon>Pentapetalae</taxon>
        <taxon>asterids</taxon>
        <taxon>campanulids</taxon>
        <taxon>Asterales</taxon>
        <taxon>Asteraceae</taxon>
        <taxon>Asteroideae</taxon>
        <taxon>Anthemideae</taxon>
        <taxon>Anthemidinae</taxon>
        <taxon>Tanacetum</taxon>
    </lineage>
</organism>
<comment type="caution">
    <text evidence="2">The sequence shown here is derived from an EMBL/GenBank/DDBJ whole genome shotgun (WGS) entry which is preliminary data.</text>
</comment>
<evidence type="ECO:0000256" key="1">
    <source>
        <dbReference type="SAM" id="MobiDB-lite"/>
    </source>
</evidence>
<name>A0A6L2LDM8_TANCI</name>
<dbReference type="AlphaFoldDB" id="A0A6L2LDM8"/>
<gene>
    <name evidence="2" type="ORF">Tci_031796</name>
</gene>
<dbReference type="EMBL" id="BKCJ010004236">
    <property type="protein sequence ID" value="GEU59818.1"/>
    <property type="molecule type" value="Genomic_DNA"/>
</dbReference>
<evidence type="ECO:0000313" key="2">
    <source>
        <dbReference type="EMBL" id="GEU59818.1"/>
    </source>
</evidence>
<feature type="compositionally biased region" description="Basic and acidic residues" evidence="1">
    <location>
        <begin position="226"/>
        <end position="239"/>
    </location>
</feature>
<accession>A0A6L2LDM8</accession>
<feature type="region of interest" description="Disordered" evidence="1">
    <location>
        <begin position="226"/>
        <end position="264"/>
    </location>
</feature>
<sequence length="811" mass="92404">MTTTSTQQVALDNALVHLEKRVEIGKCNMKIGLAKTQKEPTYQFWFTGSRLIRNVIELIWKYSEKSSRSVLDFRIETLMNSRQMTNFSLSLKNFDTKEMLYMSLKWSLIKCANHGELLLQSSTSAYLGKLQVLTSSDSQELKFYGKCSIRRIILGPMRFVSKSDAFQVYGSLLPNSMTNQKMLDSDAYKTYLAYATGASSPKMKKKLKKPTSPLKKKTLVIIEKEEPEPAKKVPDEPKGKSINTNEGTGLKPGVPDVSKDYVPTNDELNDVTKEEYKRISEELYGDVNVSLTYTEPGDKEKDDVEMTVAGHVNINQEDVGNQVNDDAQVTQKTKGPILSSFISSDYAAKYLNFDNIRPVDTKVVSMLDINVQHEVPQTSPLLTNRVFIIPEHNVINPLDTVITASATTISSFMSSLFSHLQQSTPILTPTTTKATTSTTTKNVADIIKEHYVPAETVERLRQHYAPQKSVEHIREIKMKHARKQQVPKDTITSSDITALAEFDQKTTLFEIMTKSKSFNKSLKQQTLYHALMDSILKDKDVMDESVADELKKRKPDDADKDSVGSDRGLKRQKTKKHTEPSKKAKTFDDLMSTPIDFSAFVMNHLQISELTQDILVGPAYNILKCTCKSYVELDYNMEECYKALTDQLDWNNPEGDRYPFDLSKPLPLVMHFTLGSQKTKFYRYASNRESKHDVYSTKRILAAINVKVKEWYGYGHLEEIKNRLFNLKGDVIVHLAAALRMFTRRIMIQKRLEDLQLGFIYVDKLGRNRLICSHELYKFSDGTLISLLDTLKDMANNLDMGYKCHTKKEME</sequence>
<reference evidence="2" key="1">
    <citation type="journal article" date="2019" name="Sci. Rep.">
        <title>Draft genome of Tanacetum cinerariifolium, the natural source of mosquito coil.</title>
        <authorList>
            <person name="Yamashiro T."/>
            <person name="Shiraishi A."/>
            <person name="Satake H."/>
            <person name="Nakayama K."/>
        </authorList>
    </citation>
    <scope>NUCLEOTIDE SEQUENCE</scope>
</reference>
<proteinExistence type="predicted"/>